<evidence type="ECO:0000256" key="5">
    <source>
        <dbReference type="ARBA" id="ARBA00022747"/>
    </source>
</evidence>
<dbReference type="AlphaFoldDB" id="U5MQM1"/>
<dbReference type="GO" id="GO:0044027">
    <property type="term" value="P:negative regulation of gene expression via chromosomal CpG island methylation"/>
    <property type="evidence" value="ECO:0007669"/>
    <property type="project" value="TreeGrafter"/>
</dbReference>
<evidence type="ECO:0000256" key="3">
    <source>
        <dbReference type="ARBA" id="ARBA00022679"/>
    </source>
</evidence>
<keyword evidence="2 6" id="KW-0489">Methyltransferase</keyword>
<dbReference type="KEGG" id="csb:CLSA_c09450"/>
<gene>
    <name evidence="8" type="ORF">CLSA_c09450</name>
</gene>
<evidence type="ECO:0000313" key="8">
    <source>
        <dbReference type="EMBL" id="AGX41956.1"/>
    </source>
</evidence>
<keyword evidence="4 6" id="KW-0949">S-adenosyl-L-methionine</keyword>
<dbReference type="PRINTS" id="PR00105">
    <property type="entry name" value="C5METTRFRASE"/>
</dbReference>
<evidence type="ECO:0000256" key="7">
    <source>
        <dbReference type="RuleBase" id="RU000416"/>
    </source>
</evidence>
<dbReference type="NCBIfam" id="TIGR00675">
    <property type="entry name" value="dcm"/>
    <property type="match status" value="1"/>
</dbReference>
<keyword evidence="9" id="KW-1185">Reference proteome</keyword>
<dbReference type="PATRIC" id="fig|1345695.10.peg.687"/>
<name>U5MQM1_CLOSA</name>
<dbReference type="PANTHER" id="PTHR10629">
    <property type="entry name" value="CYTOSINE-SPECIFIC METHYLTRANSFERASE"/>
    <property type="match status" value="1"/>
</dbReference>
<keyword evidence="5" id="KW-0680">Restriction system</keyword>
<dbReference type="GO" id="GO:0003886">
    <property type="term" value="F:DNA (cytosine-5-)-methyltransferase activity"/>
    <property type="evidence" value="ECO:0007669"/>
    <property type="project" value="UniProtKB-EC"/>
</dbReference>
<organism evidence="8 9">
    <name type="scientific">Clostridium saccharobutylicum DSM 13864</name>
    <dbReference type="NCBI Taxonomy" id="1345695"/>
    <lineage>
        <taxon>Bacteria</taxon>
        <taxon>Bacillati</taxon>
        <taxon>Bacillota</taxon>
        <taxon>Clostridia</taxon>
        <taxon>Eubacteriales</taxon>
        <taxon>Clostridiaceae</taxon>
        <taxon>Clostridium</taxon>
    </lineage>
</organism>
<dbReference type="Pfam" id="PF00145">
    <property type="entry name" value="DNA_methylase"/>
    <property type="match status" value="1"/>
</dbReference>
<reference evidence="8 9" key="1">
    <citation type="journal article" date="2013" name="Genome Announc.">
        <title>Complete Genome Sequence of the Solvent Producer Clostridium saccharobutylicum NCP262 (DSM 13864).</title>
        <authorList>
            <person name="Poehlein A."/>
            <person name="Hartwich K."/>
            <person name="Krabben P."/>
            <person name="Ehrenreich A."/>
            <person name="Liebl W."/>
            <person name="Durre P."/>
            <person name="Gottschalk G."/>
            <person name="Daniel R."/>
        </authorList>
    </citation>
    <scope>NUCLEOTIDE SEQUENCE [LARGE SCALE GENOMIC DNA]</scope>
    <source>
        <strain evidence="8">DSM 13864</strain>
    </source>
</reference>
<dbReference type="REBASE" id="71970">
    <property type="entry name" value="M.Csa13864ORF9450P"/>
</dbReference>
<dbReference type="GO" id="GO:0032259">
    <property type="term" value="P:methylation"/>
    <property type="evidence" value="ECO:0007669"/>
    <property type="project" value="UniProtKB-KW"/>
</dbReference>
<dbReference type="OrthoDB" id="9813719at2"/>
<evidence type="ECO:0000256" key="6">
    <source>
        <dbReference type="PROSITE-ProRule" id="PRU01016"/>
    </source>
</evidence>
<dbReference type="InterPro" id="IPR029063">
    <property type="entry name" value="SAM-dependent_MTases_sf"/>
</dbReference>
<dbReference type="HOGENOM" id="CLU_006958_2_2_9"/>
<dbReference type="InterPro" id="IPR001525">
    <property type="entry name" value="C5_MeTfrase"/>
</dbReference>
<proteinExistence type="inferred from homology"/>
<dbReference type="GO" id="GO:0009307">
    <property type="term" value="P:DNA restriction-modification system"/>
    <property type="evidence" value="ECO:0007669"/>
    <property type="project" value="UniProtKB-KW"/>
</dbReference>
<dbReference type="Gene3D" id="3.40.50.150">
    <property type="entry name" value="Vaccinia Virus protein VP39"/>
    <property type="match status" value="1"/>
</dbReference>
<dbReference type="eggNOG" id="COG0270">
    <property type="taxonomic scope" value="Bacteria"/>
</dbReference>
<dbReference type="Proteomes" id="UP000017118">
    <property type="component" value="Chromosome"/>
</dbReference>
<dbReference type="SUPFAM" id="SSF53335">
    <property type="entry name" value="S-adenosyl-L-methionine-dependent methyltransferases"/>
    <property type="match status" value="1"/>
</dbReference>
<evidence type="ECO:0000256" key="2">
    <source>
        <dbReference type="ARBA" id="ARBA00022603"/>
    </source>
</evidence>
<dbReference type="InterPro" id="IPR050390">
    <property type="entry name" value="C5-Methyltransferase"/>
</dbReference>
<protein>
    <recommendedName>
        <fullName evidence="1">DNA (cytosine-5-)-methyltransferase</fullName>
        <ecNumber evidence="1">2.1.1.37</ecNumber>
    </recommendedName>
</protein>
<dbReference type="GO" id="GO:0003677">
    <property type="term" value="F:DNA binding"/>
    <property type="evidence" value="ECO:0007669"/>
    <property type="project" value="TreeGrafter"/>
</dbReference>
<sequence>MKKYNAIDLFCGAGGLSLGLKKAGFNIRLGLDIDTNALITYSNNFSKTVIIKEDIKDVSGYTLFKNSKIKKGSNFLLAGCPPCQGFSNIGKRDVTDLKNQLVFEYTRLIQEMKPTFILMENVPGMSKGVGKEIFKRVIKILEKQYYLKYDTLNAADYGVPQIRKRLVLHGIRNDVYVKLNKVYPKEIENIFPIQTHYENGINNRKKNWVSVGEILRNLPVIKAGESYEDEKIHNHIARKLSDTNLLRLDYIRKNGGSRKCLSEKLVLECHKKANTSYGDTYGIMSINKPSPTLTSGCTAITKGRFGHPIQNRGISVREAARLQSFDDNFIFYGGLDSMSLQIGNAVPPKLAEASGKKIIRLMDLYDKLNNE</sequence>
<feature type="active site" evidence="6">
    <location>
        <position position="83"/>
    </location>
</feature>
<dbReference type="EC" id="2.1.1.37" evidence="1"/>
<comment type="similarity">
    <text evidence="6 7">Belongs to the class I-like SAM-binding methyltransferase superfamily. C5-methyltransferase family.</text>
</comment>
<dbReference type="RefSeq" id="WP_022744242.1">
    <property type="nucleotide sequence ID" value="NC_022571.1"/>
</dbReference>
<dbReference type="PANTHER" id="PTHR10629:SF52">
    <property type="entry name" value="DNA (CYTOSINE-5)-METHYLTRANSFERASE 1"/>
    <property type="match status" value="1"/>
</dbReference>
<evidence type="ECO:0000256" key="4">
    <source>
        <dbReference type="ARBA" id="ARBA00022691"/>
    </source>
</evidence>
<dbReference type="GeneID" id="55473475"/>
<dbReference type="EMBL" id="CP006721">
    <property type="protein sequence ID" value="AGX41956.1"/>
    <property type="molecule type" value="Genomic_DNA"/>
</dbReference>
<evidence type="ECO:0000313" key="9">
    <source>
        <dbReference type="Proteomes" id="UP000017118"/>
    </source>
</evidence>
<evidence type="ECO:0000256" key="1">
    <source>
        <dbReference type="ARBA" id="ARBA00011975"/>
    </source>
</evidence>
<keyword evidence="3 6" id="KW-0808">Transferase</keyword>
<dbReference type="Gene3D" id="3.90.120.10">
    <property type="entry name" value="DNA Methylase, subunit A, domain 2"/>
    <property type="match status" value="1"/>
</dbReference>
<accession>U5MQM1</accession>
<dbReference type="PROSITE" id="PS51679">
    <property type="entry name" value="SAM_MT_C5"/>
    <property type="match status" value="1"/>
</dbReference>